<accession>A0A640K8R3</accession>
<evidence type="ECO:0000313" key="7">
    <source>
        <dbReference type="Proteomes" id="UP000419144"/>
    </source>
</evidence>
<dbReference type="PANTHER" id="PTHR12895">
    <property type="entry name" value="DYMECLIN"/>
    <property type="match status" value="1"/>
</dbReference>
<dbReference type="PANTHER" id="PTHR12895:SF9">
    <property type="entry name" value="DYMECLIN"/>
    <property type="match status" value="1"/>
</dbReference>
<dbReference type="AlphaFoldDB" id="A0A640K8R3"/>
<dbReference type="InterPro" id="IPR019142">
    <property type="entry name" value="Dymeclin"/>
</dbReference>
<feature type="compositionally biased region" description="Low complexity" evidence="5">
    <location>
        <begin position="716"/>
        <end position="731"/>
    </location>
</feature>
<dbReference type="Proteomes" id="UP000419144">
    <property type="component" value="Unassembled WGS sequence"/>
</dbReference>
<protein>
    <recommendedName>
        <fullName evidence="2">Dymeclin</fullName>
    </recommendedName>
</protein>
<evidence type="ECO:0000256" key="2">
    <source>
        <dbReference type="ARBA" id="ARBA00015736"/>
    </source>
</evidence>
<organism evidence="6 7">
    <name type="scientific">Leishmania tarentolae</name>
    <name type="common">Sauroleishmania tarentolae</name>
    <dbReference type="NCBI Taxonomy" id="5689"/>
    <lineage>
        <taxon>Eukaryota</taxon>
        <taxon>Discoba</taxon>
        <taxon>Euglenozoa</taxon>
        <taxon>Kinetoplastea</taxon>
        <taxon>Metakinetoplastina</taxon>
        <taxon>Trypanosomatida</taxon>
        <taxon>Trypanosomatidae</taxon>
        <taxon>Leishmaniinae</taxon>
        <taxon>Leishmania</taxon>
        <taxon>lizard Leishmania</taxon>
    </lineage>
</organism>
<evidence type="ECO:0000313" key="6">
    <source>
        <dbReference type="EMBL" id="GET85394.1"/>
    </source>
</evidence>
<gene>
    <name evidence="6" type="ORF">LtaPh_0104000</name>
</gene>
<name>A0A640K8R3_LEITA</name>
<reference evidence="6" key="1">
    <citation type="submission" date="2019-11" db="EMBL/GenBank/DDBJ databases">
        <title>Leishmania tarentolae CDS.</title>
        <authorList>
            <person name="Goto Y."/>
            <person name="Yamagishi J."/>
        </authorList>
    </citation>
    <scope>NUCLEOTIDE SEQUENCE [LARGE SCALE GENOMIC DNA]</scope>
    <source>
        <strain evidence="6">Parrot Tar II</strain>
    </source>
</reference>
<evidence type="ECO:0000256" key="1">
    <source>
        <dbReference type="ARBA" id="ARBA00010603"/>
    </source>
</evidence>
<keyword evidence="7" id="KW-1185">Reference proteome</keyword>
<dbReference type="EMBL" id="BLBS01000001">
    <property type="protein sequence ID" value="GET85394.1"/>
    <property type="molecule type" value="Genomic_DNA"/>
</dbReference>
<evidence type="ECO:0000256" key="3">
    <source>
        <dbReference type="ARBA" id="ARBA00022707"/>
    </source>
</evidence>
<feature type="region of interest" description="Disordered" evidence="5">
    <location>
        <begin position="713"/>
        <end position="769"/>
    </location>
</feature>
<comment type="caution">
    <text evidence="6">The sequence shown here is derived from an EMBL/GenBank/DDBJ whole genome shotgun (WGS) entry which is preliminary data.</text>
</comment>
<evidence type="ECO:0000256" key="4">
    <source>
        <dbReference type="ARBA" id="ARBA00023288"/>
    </source>
</evidence>
<dbReference type="GO" id="GO:0007030">
    <property type="term" value="P:Golgi organization"/>
    <property type="evidence" value="ECO:0007669"/>
    <property type="project" value="TreeGrafter"/>
</dbReference>
<proteinExistence type="inferred from homology"/>
<keyword evidence="4" id="KW-0449">Lipoprotein</keyword>
<keyword evidence="3" id="KW-0519">Myristate</keyword>
<dbReference type="GO" id="GO:0005794">
    <property type="term" value="C:Golgi apparatus"/>
    <property type="evidence" value="ECO:0007669"/>
    <property type="project" value="TreeGrafter"/>
</dbReference>
<dbReference type="Pfam" id="PF09742">
    <property type="entry name" value="Dymeclin"/>
    <property type="match status" value="1"/>
</dbReference>
<dbReference type="OrthoDB" id="10253409at2759"/>
<evidence type="ECO:0000256" key="5">
    <source>
        <dbReference type="SAM" id="MobiDB-lite"/>
    </source>
</evidence>
<sequence length="843" mass="90273">MGAAVRKEASEYFTAVLTSDDAATPGESEFLDKVKQYERDLCGGSELYGVAEPIATAVMSKTTGTGRVRWLLRLCSEVMRRCVDSPYGIDASTPAVLHLAEVLLRHILRLTQGRSGELVGVLEAAGAYGAPTVSSGAPCKDTAALLCNTAFSFLVNVPLDSATVATHLEVLRLLLTMTSSALHHGTDFHEETMDLFTELMMSSPLLGDCLAVLLQTIVSWGSSSGTAQSPSLYHEGHRPSFLNLFKVFSTTVTAPRRASDRAAYVLDVPSSATAKASSAASGTGRPSALKTGALPKDPAAVLVNSCSCWEQVGRHATALLCVLVVHQKGGGQNPALEYVTATRNGRPVPFVALLSAIRWRLASFPELSILLYVLLHDHYEFLHTVLTEDAALFVSTMQQLLEITDKTCRVTTGMAMTSAVDATDDVLQSTVLGKIIFQLRVFSYPFINFMSSTLLLLVSQDRVVNRLLCNTPCLGKHMLERYDANASVGALAVVVLSRGIIKGLNELNEALISVFAPCLVNLAPFLHDMDSYTAQRVCALLTIALKKIHRSSALLTAYAGAAAATTPAERQADASITAEGGDPSVAPLVDVSSSTKSVSGGISAAVTSAEDAQALEQILAMYLRQLRIIVEGVEALLRGADRRNEYLIYELLYVRARIIDDVDAAVEAQRPYAPSLKQMLANLTEMIKNCEADIASSHQAQSPQEILAILRRGRPQQQQQHGQNQISSISSRNAKDVGGGVDEDAGSEDDRNGNSTGGGGDKHVGVSRPDNWMSASAVEASIATDAMSSPDGASVDLVYSYEELPHSYNFFGPFLWATLLSTGQLPGGALWCRHSSELPLFPH</sequence>
<dbReference type="VEuPathDB" id="TriTrypDB:LtaPh_0104000"/>
<comment type="similarity">
    <text evidence="1">Belongs to the dymeclin family.</text>
</comment>